<gene>
    <name evidence="2" type="ORF">FHR60_003547</name>
</gene>
<keyword evidence="1" id="KW-0812">Transmembrane</keyword>
<dbReference type="Proteomes" id="UP000554726">
    <property type="component" value="Unassembled WGS sequence"/>
</dbReference>
<protein>
    <submittedName>
        <fullName evidence="2">Uncharacterized protein</fullName>
    </submittedName>
</protein>
<keyword evidence="1" id="KW-1133">Transmembrane helix</keyword>
<feature type="transmembrane region" description="Helical" evidence="1">
    <location>
        <begin position="7"/>
        <end position="27"/>
    </location>
</feature>
<proteinExistence type="predicted"/>
<accession>A0ABR6JRH9</accession>
<comment type="caution">
    <text evidence="2">The sequence shown here is derived from an EMBL/GenBank/DDBJ whole genome shotgun (WGS) entry which is preliminary data.</text>
</comment>
<keyword evidence="1" id="KW-0472">Membrane</keyword>
<keyword evidence="3" id="KW-1185">Reference proteome</keyword>
<sequence length="38" mass="4070">MGIPFDVSGEVGSLIAAVVLIVAKWAFDKLSFWDGKMA</sequence>
<reference evidence="2 3" key="1">
    <citation type="submission" date="2020-08" db="EMBL/GenBank/DDBJ databases">
        <title>Studying the diversity of plant-associated saprophytic bacteria and their role in host health and plant-pathogen interactions.</title>
        <authorList>
            <person name="Potnis N."/>
        </authorList>
    </citation>
    <scope>NUCLEOTIDE SEQUENCE [LARGE SCALE GENOMIC DNA]</scope>
    <source>
        <strain evidence="2 3">F16</strain>
    </source>
</reference>
<dbReference type="EMBL" id="JACHNS010000008">
    <property type="protein sequence ID" value="MBB4594842.1"/>
    <property type="molecule type" value="Genomic_DNA"/>
</dbReference>
<evidence type="ECO:0000256" key="1">
    <source>
        <dbReference type="SAM" id="Phobius"/>
    </source>
</evidence>
<organism evidence="2 3">
    <name type="scientific">Xanthomonas cannabis</name>
    <dbReference type="NCBI Taxonomy" id="1885674"/>
    <lineage>
        <taxon>Bacteria</taxon>
        <taxon>Pseudomonadati</taxon>
        <taxon>Pseudomonadota</taxon>
        <taxon>Gammaproteobacteria</taxon>
        <taxon>Lysobacterales</taxon>
        <taxon>Lysobacteraceae</taxon>
        <taxon>Xanthomonas</taxon>
    </lineage>
</organism>
<name>A0ABR6JRH9_9XANT</name>
<evidence type="ECO:0000313" key="2">
    <source>
        <dbReference type="EMBL" id="MBB4594842.1"/>
    </source>
</evidence>
<evidence type="ECO:0000313" key="3">
    <source>
        <dbReference type="Proteomes" id="UP000554726"/>
    </source>
</evidence>